<dbReference type="InterPro" id="IPR002539">
    <property type="entry name" value="MaoC-like_dom"/>
</dbReference>
<dbReference type="InterPro" id="IPR029069">
    <property type="entry name" value="HotDog_dom_sf"/>
</dbReference>
<proteinExistence type="predicted"/>
<dbReference type="NCBIfam" id="NF006045">
    <property type="entry name" value="PRK08190.1"/>
    <property type="match status" value="1"/>
</dbReference>
<accession>A0AAU7X5W1</accession>
<sequence length="470" mass="48295">MVENRTYDQIAVGDSDSVTRKVTPDDLFLFARATGATNPLHLPGIDWNGDGRIDEPSSPALLVAAIVSAVVGNHLPGPGAAWKRLSLAFVRPVQLGETLTGTATVTAKNGDGSIDMALAVIDATGTAVLTGEGCVLAPTQRISMPHIEVPGVMIDRHPSFDRLIEATRGLPPLVTAVVQPDDAASIAGAIEAKAAGLIEPLMVGTTSRMTAAAKAAGLDLSSLTLIEAADDEAAAAKAVALVGEGRAKALMKGHLHTDVLLHHVVKRDGGLRTARRISHVFVIDVLGRAAPLLISDAAINIAPDLTTKVDIVQNAIDLAIALGITTPRVGVLSAVETVNPAIPSTIDAAVLSKMAERGQIRGGIVDGPLAMDNAIDVAAARTKGITSLVAGRAEVLIVPNLEAGNMLAKELTFLASAEAAGLVIGARVPIMLTSRADSDKARLVSAALAVLKQHYDETGTSAVAPVDPQA</sequence>
<dbReference type="RefSeq" id="WP_407048567.1">
    <property type="nucleotide sequence ID" value="NZ_CP158568.1"/>
</dbReference>
<dbReference type="SUPFAM" id="SSF54637">
    <property type="entry name" value="Thioesterase/thiol ester dehydrase-isomerase"/>
    <property type="match status" value="1"/>
</dbReference>
<name>A0AAU7X5W1_9HYPH</name>
<keyword evidence="1" id="KW-0808">Transferase</keyword>
<dbReference type="SUPFAM" id="SSF53659">
    <property type="entry name" value="Isocitrate/Isopropylmalate dehydrogenase-like"/>
    <property type="match status" value="1"/>
</dbReference>
<feature type="domain" description="Phosphate acetyl/butaryl transferase" evidence="3">
    <location>
        <begin position="235"/>
        <end position="449"/>
    </location>
</feature>
<feature type="domain" description="MaoC-like" evidence="4">
    <location>
        <begin position="18"/>
        <end position="117"/>
    </location>
</feature>
<dbReference type="PANTHER" id="PTHR43356:SF2">
    <property type="entry name" value="PHOSPHATE ACETYLTRANSFERASE"/>
    <property type="match status" value="1"/>
</dbReference>
<evidence type="ECO:0000313" key="5">
    <source>
        <dbReference type="EMBL" id="XBY43466.1"/>
    </source>
</evidence>
<organism evidence="5">
    <name type="scientific">Methyloraptor flagellatus</name>
    <dbReference type="NCBI Taxonomy" id="3162530"/>
    <lineage>
        <taxon>Bacteria</taxon>
        <taxon>Pseudomonadati</taxon>
        <taxon>Pseudomonadota</taxon>
        <taxon>Alphaproteobacteria</taxon>
        <taxon>Hyphomicrobiales</taxon>
        <taxon>Ancalomicrobiaceae</taxon>
        <taxon>Methyloraptor</taxon>
    </lineage>
</organism>
<dbReference type="PANTHER" id="PTHR43356">
    <property type="entry name" value="PHOSPHATE ACETYLTRANSFERASE"/>
    <property type="match status" value="1"/>
</dbReference>
<reference evidence="5" key="1">
    <citation type="submission" date="2024-06" db="EMBL/GenBank/DDBJ databases">
        <title>Methylostella associata gen. nov., sp. nov., a novel Ancalomicrobiaceae-affiliated facultatively methylotrophic bacteria that feed on methanotrophs of the genus Methylococcus.</title>
        <authorList>
            <person name="Saltykova V."/>
            <person name="Danilova O.V."/>
            <person name="Oshkin I.Y."/>
            <person name="Belova S.E."/>
            <person name="Pimenov N.V."/>
            <person name="Dedysh S.N."/>
        </authorList>
    </citation>
    <scope>NUCLEOTIDE SEQUENCE</scope>
    <source>
        <strain evidence="5">S20</strain>
    </source>
</reference>
<keyword evidence="2" id="KW-0012">Acyltransferase</keyword>
<dbReference type="NCBIfam" id="NF008852">
    <property type="entry name" value="PRK11890.1"/>
    <property type="match status" value="1"/>
</dbReference>
<dbReference type="GO" id="GO:0016746">
    <property type="term" value="F:acyltransferase activity"/>
    <property type="evidence" value="ECO:0007669"/>
    <property type="project" value="UniProtKB-KW"/>
</dbReference>
<dbReference type="EMBL" id="CP158568">
    <property type="protein sequence ID" value="XBY43466.1"/>
    <property type="molecule type" value="Genomic_DNA"/>
</dbReference>
<gene>
    <name evidence="5" type="ORF">ABS361_15400</name>
</gene>
<dbReference type="InterPro" id="IPR050500">
    <property type="entry name" value="Phos_Acetyltrans/Butyryltrans"/>
</dbReference>
<dbReference type="KEGG" id="mflg:ABS361_15400"/>
<dbReference type="InterPro" id="IPR002505">
    <property type="entry name" value="PTA_PTB"/>
</dbReference>
<dbReference type="AlphaFoldDB" id="A0AAU7X5W1"/>
<protein>
    <submittedName>
        <fullName evidence="5">Bifunctional enoyl-CoA hydratase/phosphate acetyltransferase</fullName>
    </submittedName>
</protein>
<evidence type="ECO:0000256" key="1">
    <source>
        <dbReference type="ARBA" id="ARBA00022679"/>
    </source>
</evidence>
<dbReference type="Gene3D" id="3.40.718.10">
    <property type="entry name" value="Isopropylmalate Dehydrogenase"/>
    <property type="match status" value="1"/>
</dbReference>
<dbReference type="Pfam" id="PF01515">
    <property type="entry name" value="PTA_PTB"/>
    <property type="match status" value="1"/>
</dbReference>
<dbReference type="Gene3D" id="3.10.129.10">
    <property type="entry name" value="Hotdog Thioesterase"/>
    <property type="match status" value="1"/>
</dbReference>
<evidence type="ECO:0000259" key="4">
    <source>
        <dbReference type="Pfam" id="PF01575"/>
    </source>
</evidence>
<dbReference type="Pfam" id="PF01575">
    <property type="entry name" value="MaoC_dehydratas"/>
    <property type="match status" value="1"/>
</dbReference>
<evidence type="ECO:0000256" key="2">
    <source>
        <dbReference type="ARBA" id="ARBA00023315"/>
    </source>
</evidence>
<evidence type="ECO:0000259" key="3">
    <source>
        <dbReference type="Pfam" id="PF01515"/>
    </source>
</evidence>